<protein>
    <recommendedName>
        <fullName evidence="3">Fic family protein</fullName>
    </recommendedName>
</protein>
<gene>
    <name evidence="1" type="ORF">QJ521_00335</name>
</gene>
<dbReference type="Proteomes" id="UP001431532">
    <property type="component" value="Unassembled WGS sequence"/>
</dbReference>
<dbReference type="EMBL" id="JASCXW010000001">
    <property type="protein sequence ID" value="MDI6451996.1"/>
    <property type="molecule type" value="Genomic_DNA"/>
</dbReference>
<sequence length="350" mass="41232">MKALANMDRIQISNEVMLLLLSLYESKGKSYYYDDLFSRDAHAFEKNTMESNLIALARYLDLKMTDARIKLFAKKPMSPRTKDEHLLFNLKTALYQLHKSPESFELLVNEVGNLIKLLSKNTDPIQFNTYEIKEEGMLRLKKHSKKEDLEQLMHLFERNVKTKKYELTQLITNFYVDFLNLDIVSKHNDLVALIMLYSLLAKYFNVFKYVSFFKHFLVDKDGWQSGIVTANYYWSSGFAQTEMLSRMLLNLLLKSYEEVDDMAHEYRFEKDLNKSDNIENTVMKLEEIFAKEDIRKKHPNVSDATIDRTLKRLKDEDKIRPLGKGRSSKWQRIVTGNKKYGMEQLSLFGD</sequence>
<accession>A0AAW6U905</accession>
<comment type="caution">
    <text evidence="1">The sequence shown here is derived from an EMBL/GenBank/DDBJ whole genome shotgun (WGS) entry which is preliminary data.</text>
</comment>
<dbReference type="AlphaFoldDB" id="A0AAW6U905"/>
<keyword evidence="2" id="KW-1185">Reference proteome</keyword>
<evidence type="ECO:0008006" key="3">
    <source>
        <dbReference type="Google" id="ProtNLM"/>
    </source>
</evidence>
<evidence type="ECO:0000313" key="1">
    <source>
        <dbReference type="EMBL" id="MDI6451996.1"/>
    </source>
</evidence>
<name>A0AAW6U905_9MOLU</name>
<dbReference type="RefSeq" id="WP_282838376.1">
    <property type="nucleotide sequence ID" value="NZ_JASCXW010000001.1"/>
</dbReference>
<reference evidence="1" key="1">
    <citation type="submission" date="2023-05" db="EMBL/GenBank/DDBJ databases">
        <title>Mariniplasma microaerophilum sp. nov., a novel anaerobic mollicute isolated from terrestrial mud volcano, Taman Peninsula, Russia.</title>
        <authorList>
            <person name="Khomyakova M.A."/>
            <person name="Merkel A.Y."/>
            <person name="Slobodkin A.I."/>
        </authorList>
    </citation>
    <scope>NUCLEOTIDE SEQUENCE</scope>
    <source>
        <strain evidence="1">M4Ah</strain>
    </source>
</reference>
<organism evidence="1 2">
    <name type="scientific">Peloplasma aerotolerans</name>
    <dbReference type="NCBI Taxonomy" id="3044389"/>
    <lineage>
        <taxon>Bacteria</taxon>
        <taxon>Bacillati</taxon>
        <taxon>Mycoplasmatota</taxon>
        <taxon>Mollicutes</taxon>
        <taxon>Acholeplasmatales</taxon>
        <taxon>Acholeplasmataceae</taxon>
        <taxon>Peloplasma</taxon>
    </lineage>
</organism>
<proteinExistence type="predicted"/>
<evidence type="ECO:0000313" key="2">
    <source>
        <dbReference type="Proteomes" id="UP001431532"/>
    </source>
</evidence>